<dbReference type="SUPFAM" id="SSF50685">
    <property type="entry name" value="Barwin-like endoglucanases"/>
    <property type="match status" value="1"/>
</dbReference>
<dbReference type="InterPro" id="IPR036908">
    <property type="entry name" value="RlpA-like_sf"/>
</dbReference>
<name>A0A7X3CUK0_9BACL</name>
<dbReference type="Gene3D" id="2.40.40.10">
    <property type="entry name" value="RlpA-like domain"/>
    <property type="match status" value="1"/>
</dbReference>
<dbReference type="InterPro" id="IPR036779">
    <property type="entry name" value="LysM_dom_sf"/>
</dbReference>
<feature type="chain" id="PRO_5039369175" evidence="2">
    <location>
        <begin position="22"/>
        <end position="237"/>
    </location>
</feature>
<keyword evidence="5" id="KW-1185">Reference proteome</keyword>
<dbReference type="SMART" id="SM00257">
    <property type="entry name" value="LysM"/>
    <property type="match status" value="1"/>
</dbReference>
<evidence type="ECO:0000313" key="5">
    <source>
        <dbReference type="Proteomes" id="UP000450917"/>
    </source>
</evidence>
<dbReference type="GO" id="GO:0019867">
    <property type="term" value="C:outer membrane"/>
    <property type="evidence" value="ECO:0007669"/>
    <property type="project" value="InterPro"/>
</dbReference>
<comment type="caution">
    <text evidence="4">The sequence shown here is derived from an EMBL/GenBank/DDBJ whole genome shotgun (WGS) entry which is preliminary data.</text>
</comment>
<dbReference type="EMBL" id="WNZX01000038">
    <property type="protein sequence ID" value="MUG73960.1"/>
    <property type="molecule type" value="Genomic_DNA"/>
</dbReference>
<dbReference type="GO" id="GO:0004553">
    <property type="term" value="F:hydrolase activity, hydrolyzing O-glycosyl compounds"/>
    <property type="evidence" value="ECO:0007669"/>
    <property type="project" value="InterPro"/>
</dbReference>
<dbReference type="InterPro" id="IPR059180">
    <property type="entry name" value="3D_YorM"/>
</dbReference>
<proteinExistence type="predicted"/>
<feature type="signal peptide" evidence="2">
    <location>
        <begin position="1"/>
        <end position="21"/>
    </location>
</feature>
<dbReference type="Gene3D" id="3.10.350.10">
    <property type="entry name" value="LysM domain"/>
    <property type="match status" value="1"/>
</dbReference>
<dbReference type="PANTHER" id="PTHR39160">
    <property type="entry name" value="CELL WALL-BINDING PROTEIN YOCH"/>
    <property type="match status" value="1"/>
</dbReference>
<evidence type="ECO:0000313" key="4">
    <source>
        <dbReference type="EMBL" id="MUG73960.1"/>
    </source>
</evidence>
<accession>A0A7X3CUK0</accession>
<dbReference type="Pfam" id="PF06725">
    <property type="entry name" value="3D"/>
    <property type="match status" value="1"/>
</dbReference>
<dbReference type="GO" id="GO:0009254">
    <property type="term" value="P:peptidoglycan turnover"/>
    <property type="evidence" value="ECO:0007669"/>
    <property type="project" value="InterPro"/>
</dbReference>
<dbReference type="CDD" id="cd00118">
    <property type="entry name" value="LysM"/>
    <property type="match status" value="1"/>
</dbReference>
<dbReference type="CDD" id="cd14667">
    <property type="entry name" value="3D_containing_proteins"/>
    <property type="match status" value="1"/>
</dbReference>
<dbReference type="Proteomes" id="UP000450917">
    <property type="component" value="Unassembled WGS sequence"/>
</dbReference>
<reference evidence="4 5" key="1">
    <citation type="submission" date="2019-11" db="EMBL/GenBank/DDBJ databases">
        <title>Draft genome sequences of five Paenibacillus species of dairy origin.</title>
        <authorList>
            <person name="Olajide A.M."/>
            <person name="Chen S."/>
            <person name="Lapointe G."/>
        </authorList>
    </citation>
    <scope>NUCLEOTIDE SEQUENCE [LARGE SCALE GENOMIC DNA]</scope>
    <source>
        <strain evidence="4 5">2CS3</strain>
    </source>
</reference>
<dbReference type="InterPro" id="IPR018392">
    <property type="entry name" value="LysM"/>
</dbReference>
<dbReference type="InterPro" id="IPR051933">
    <property type="entry name" value="Resuscitation_pf_RpfB"/>
</dbReference>
<feature type="domain" description="LysM" evidence="3">
    <location>
        <begin position="66"/>
        <end position="110"/>
    </location>
</feature>
<evidence type="ECO:0000259" key="3">
    <source>
        <dbReference type="PROSITE" id="PS51782"/>
    </source>
</evidence>
<dbReference type="PANTHER" id="PTHR39160:SF4">
    <property type="entry name" value="RESUSCITATION-PROMOTING FACTOR RPFB"/>
    <property type="match status" value="1"/>
</dbReference>
<dbReference type="SUPFAM" id="SSF54106">
    <property type="entry name" value="LysM domain"/>
    <property type="match status" value="1"/>
</dbReference>
<sequence length="237" mass="25134">MFVVLFACLSLVTTLSSPAAADPADAAGYETIFINDFYIASEDPANQDASDTMHTAAEPVVIPATVPYIVRSGDTLYQIARSFGVSLTAILAANSIPNASRLSIGTQLEIPVQEPALQFADGQTNVVEQVLSSTLTAYTAGYESTGKTPTHPQYGITYSGSKAQEGRTIAVDPKIIPIGTKVFIDGIGLRTAEDTGSAIRGARIDVYMTDLKEARDFGVKKNVKVYVLGASQRDAAY</sequence>
<evidence type="ECO:0000256" key="1">
    <source>
        <dbReference type="ARBA" id="ARBA00022729"/>
    </source>
</evidence>
<dbReference type="Pfam" id="PF01476">
    <property type="entry name" value="LysM"/>
    <property type="match status" value="1"/>
</dbReference>
<gene>
    <name evidence="4" type="ORF">GNP93_25545</name>
</gene>
<evidence type="ECO:0000256" key="2">
    <source>
        <dbReference type="SAM" id="SignalP"/>
    </source>
</evidence>
<dbReference type="InterPro" id="IPR010611">
    <property type="entry name" value="3D_dom"/>
</dbReference>
<protein>
    <submittedName>
        <fullName evidence="4">LysM peptidoglycan-binding domain-containing protein</fullName>
    </submittedName>
</protein>
<keyword evidence="1 2" id="KW-0732">Signal</keyword>
<organism evidence="4 5">
    <name type="scientific">Paenibacillus validus</name>
    <dbReference type="NCBI Taxonomy" id="44253"/>
    <lineage>
        <taxon>Bacteria</taxon>
        <taxon>Bacillati</taxon>
        <taxon>Bacillota</taxon>
        <taxon>Bacilli</taxon>
        <taxon>Bacillales</taxon>
        <taxon>Paenibacillaceae</taxon>
        <taxon>Paenibacillus</taxon>
    </lineage>
</organism>
<dbReference type="PROSITE" id="PS51782">
    <property type="entry name" value="LYSM"/>
    <property type="match status" value="1"/>
</dbReference>
<dbReference type="AlphaFoldDB" id="A0A7X3CUK0"/>